<feature type="coiled-coil region" evidence="1">
    <location>
        <begin position="18"/>
        <end position="45"/>
    </location>
</feature>
<dbReference type="EMBL" id="PGOL01008230">
    <property type="protein sequence ID" value="PKI31907.1"/>
    <property type="molecule type" value="Genomic_DNA"/>
</dbReference>
<dbReference type="Pfam" id="PF00078">
    <property type="entry name" value="RVT_1"/>
    <property type="match status" value="1"/>
</dbReference>
<accession>A0A2I0HJL3</accession>
<dbReference type="STRING" id="22663.A0A2I0HJL3"/>
<dbReference type="Gene3D" id="3.30.70.270">
    <property type="match status" value="1"/>
</dbReference>
<dbReference type="InterPro" id="IPR000477">
    <property type="entry name" value="RT_dom"/>
</dbReference>
<protein>
    <recommendedName>
        <fullName evidence="6">Integrase zinc-binding domain-containing protein</fullName>
    </recommendedName>
</protein>
<dbReference type="Gene3D" id="1.10.340.70">
    <property type="match status" value="1"/>
</dbReference>
<evidence type="ECO:0000256" key="1">
    <source>
        <dbReference type="SAM" id="Coils"/>
    </source>
</evidence>
<keyword evidence="5" id="KW-1185">Reference proteome</keyword>
<dbReference type="SUPFAM" id="SSF56672">
    <property type="entry name" value="DNA/RNA polymerases"/>
    <property type="match status" value="1"/>
</dbReference>
<dbReference type="AlphaFoldDB" id="A0A2I0HJL3"/>
<dbReference type="Pfam" id="PF17921">
    <property type="entry name" value="Integrase_H2C2"/>
    <property type="match status" value="1"/>
</dbReference>
<dbReference type="PANTHER" id="PTHR37984">
    <property type="entry name" value="PROTEIN CBG26694"/>
    <property type="match status" value="1"/>
</dbReference>
<organism evidence="4 5">
    <name type="scientific">Punica granatum</name>
    <name type="common">Pomegranate</name>
    <dbReference type="NCBI Taxonomy" id="22663"/>
    <lineage>
        <taxon>Eukaryota</taxon>
        <taxon>Viridiplantae</taxon>
        <taxon>Streptophyta</taxon>
        <taxon>Embryophyta</taxon>
        <taxon>Tracheophyta</taxon>
        <taxon>Spermatophyta</taxon>
        <taxon>Magnoliopsida</taxon>
        <taxon>eudicotyledons</taxon>
        <taxon>Gunneridae</taxon>
        <taxon>Pentapetalae</taxon>
        <taxon>rosids</taxon>
        <taxon>malvids</taxon>
        <taxon>Myrtales</taxon>
        <taxon>Lythraceae</taxon>
        <taxon>Punica</taxon>
    </lineage>
</organism>
<dbReference type="PANTHER" id="PTHR37984:SF5">
    <property type="entry name" value="PROTEIN NYNRIN-LIKE"/>
    <property type="match status" value="1"/>
</dbReference>
<sequence>MPPRRRDRVEDVYDRDNLRHLEQRLDQQDQRNQQRDQRLDRMMEQLTQQRALIIERQQKRASSGAFGGGVTVAGIDGAVRAGVYVAGSDGEVEFDEEEEIVTRDGVPNLVVRRGRDAIEPEPANPVTALGRCVVVYFDDILIYSADPEQHLAHLREVLSVLRRKKLYAALKKCVSMRSEVLFLGYVVAADGLRVDSSKVEAVWQWPRPTSITKVRSFHGLRAHIIQQLHGEGHVGRDRTLQLVQSSYFWPTIRKEVEKYVQRCK</sequence>
<dbReference type="InterPro" id="IPR043128">
    <property type="entry name" value="Rev_trsase/Diguanyl_cyclase"/>
</dbReference>
<dbReference type="InterPro" id="IPR043502">
    <property type="entry name" value="DNA/RNA_pol_sf"/>
</dbReference>
<feature type="domain" description="Reverse transcriptase" evidence="2">
    <location>
        <begin position="130"/>
        <end position="186"/>
    </location>
</feature>
<keyword evidence="1" id="KW-0175">Coiled coil</keyword>
<proteinExistence type="predicted"/>
<gene>
    <name evidence="4" type="ORF">CRG98_047702</name>
</gene>
<evidence type="ECO:0000313" key="5">
    <source>
        <dbReference type="Proteomes" id="UP000233551"/>
    </source>
</evidence>
<evidence type="ECO:0000259" key="2">
    <source>
        <dbReference type="Pfam" id="PF00078"/>
    </source>
</evidence>
<evidence type="ECO:0000259" key="3">
    <source>
        <dbReference type="Pfam" id="PF17921"/>
    </source>
</evidence>
<feature type="non-terminal residue" evidence="4">
    <location>
        <position position="264"/>
    </location>
</feature>
<dbReference type="Proteomes" id="UP000233551">
    <property type="component" value="Unassembled WGS sequence"/>
</dbReference>
<evidence type="ECO:0000313" key="4">
    <source>
        <dbReference type="EMBL" id="PKI31907.1"/>
    </source>
</evidence>
<evidence type="ECO:0008006" key="6">
    <source>
        <dbReference type="Google" id="ProtNLM"/>
    </source>
</evidence>
<name>A0A2I0HJL3_PUNGR</name>
<reference evidence="4 5" key="1">
    <citation type="submission" date="2017-11" db="EMBL/GenBank/DDBJ databases">
        <title>De-novo sequencing of pomegranate (Punica granatum L.) genome.</title>
        <authorList>
            <person name="Akparov Z."/>
            <person name="Amiraslanov A."/>
            <person name="Hajiyeva S."/>
            <person name="Abbasov M."/>
            <person name="Kaur K."/>
            <person name="Hamwieh A."/>
            <person name="Solovyev V."/>
            <person name="Salamov A."/>
            <person name="Braich B."/>
            <person name="Kosarev P."/>
            <person name="Mahmoud A."/>
            <person name="Hajiyev E."/>
            <person name="Babayeva S."/>
            <person name="Izzatullayeva V."/>
            <person name="Mammadov A."/>
            <person name="Mammadov A."/>
            <person name="Sharifova S."/>
            <person name="Ojaghi J."/>
            <person name="Eynullazada K."/>
            <person name="Bayramov B."/>
            <person name="Abdulazimova A."/>
            <person name="Shahmuradov I."/>
        </authorList>
    </citation>
    <scope>NUCLEOTIDE SEQUENCE [LARGE SCALE GENOMIC DNA]</scope>
    <source>
        <strain evidence="5">cv. AG2017</strain>
        <tissue evidence="4">Leaf</tissue>
    </source>
</reference>
<dbReference type="InterPro" id="IPR041588">
    <property type="entry name" value="Integrase_H2C2"/>
</dbReference>
<feature type="domain" description="Integrase zinc-binding" evidence="3">
    <location>
        <begin position="219"/>
        <end position="264"/>
    </location>
</feature>
<comment type="caution">
    <text evidence="4">The sequence shown here is derived from an EMBL/GenBank/DDBJ whole genome shotgun (WGS) entry which is preliminary data.</text>
</comment>
<dbReference type="InterPro" id="IPR050951">
    <property type="entry name" value="Retrovirus_Pol_polyprotein"/>
</dbReference>